<dbReference type="InParanoid" id="A0A1U7Z650"/>
<feature type="region of interest" description="Disordered" evidence="2">
    <location>
        <begin position="1"/>
        <end position="74"/>
    </location>
</feature>
<gene>
    <name evidence="4" type="primary">LOC104591583</name>
</gene>
<reference evidence="4" key="1">
    <citation type="submission" date="2025-08" db="UniProtKB">
        <authorList>
            <consortium name="RefSeq"/>
        </authorList>
    </citation>
    <scope>IDENTIFICATION</scope>
</reference>
<feature type="compositionally biased region" description="Acidic residues" evidence="2">
    <location>
        <begin position="357"/>
        <end position="374"/>
    </location>
</feature>
<proteinExistence type="predicted"/>
<sequence>MLFPAGLSPGPMEADKLKGDRLFKHMKGRKKRAAKRARIESPPAPTPEPQLPQAPISEPELPGAPPISEPGASAETVVRSATEAKVATGAANVAAEVSAKPIHTAETAVSSLGSPDGVQSILLPQCGLRKSKGATYSEEIAVWADMLNPSHLGARAATHTMVANSVVHALTLQTERYLKQALIAEESSRVAHTELRMAREQIHRLDSGAMAQRGVITALTEEKDGLARENSELRGKMEALRAEQTREKGVLRGELDALKVEAEGLKEKEKVLLHEVEFLKADIAEKTKIFTQAIEETKVKAVSEYIQSDKFDAILGEAYRKGFKLNRWLIRHTYPELDTSAITTSRITSEIARQAAEDPDSEEKGGDEEADTPDQPEAPGGGEPPK</sequence>
<evidence type="ECO:0000313" key="3">
    <source>
        <dbReference type="Proteomes" id="UP000189703"/>
    </source>
</evidence>
<dbReference type="GeneID" id="104591583"/>
<dbReference type="Gene3D" id="1.20.5.1700">
    <property type="match status" value="1"/>
</dbReference>
<evidence type="ECO:0000256" key="1">
    <source>
        <dbReference type="SAM" id="Coils"/>
    </source>
</evidence>
<dbReference type="AlphaFoldDB" id="A0A1U7Z650"/>
<name>A0A1U7Z650_NELNU</name>
<accession>A0A1U7Z650</accession>
<feature type="coiled-coil region" evidence="1">
    <location>
        <begin position="216"/>
        <end position="275"/>
    </location>
</feature>
<dbReference type="Proteomes" id="UP000189703">
    <property type="component" value="Unplaced"/>
</dbReference>
<organism evidence="3 4">
    <name type="scientific">Nelumbo nucifera</name>
    <name type="common">Sacred lotus</name>
    <dbReference type="NCBI Taxonomy" id="4432"/>
    <lineage>
        <taxon>Eukaryota</taxon>
        <taxon>Viridiplantae</taxon>
        <taxon>Streptophyta</taxon>
        <taxon>Embryophyta</taxon>
        <taxon>Tracheophyta</taxon>
        <taxon>Spermatophyta</taxon>
        <taxon>Magnoliopsida</taxon>
        <taxon>Proteales</taxon>
        <taxon>Nelumbonaceae</taxon>
        <taxon>Nelumbo</taxon>
    </lineage>
</organism>
<feature type="compositionally biased region" description="Basic residues" evidence="2">
    <location>
        <begin position="24"/>
        <end position="36"/>
    </location>
</feature>
<keyword evidence="1" id="KW-0175">Coiled coil</keyword>
<feature type="compositionally biased region" description="Pro residues" evidence="2">
    <location>
        <begin position="42"/>
        <end position="52"/>
    </location>
</feature>
<keyword evidence="3" id="KW-1185">Reference proteome</keyword>
<dbReference type="KEGG" id="nnu:104591583"/>
<protein>
    <submittedName>
        <fullName evidence="4">Uncharacterized protein LOC104591583 isoform X1</fullName>
    </submittedName>
</protein>
<evidence type="ECO:0000256" key="2">
    <source>
        <dbReference type="SAM" id="MobiDB-lite"/>
    </source>
</evidence>
<feature type="region of interest" description="Disordered" evidence="2">
    <location>
        <begin position="345"/>
        <end position="386"/>
    </location>
</feature>
<evidence type="ECO:0000313" key="4">
    <source>
        <dbReference type="RefSeq" id="XP_010248769.1"/>
    </source>
</evidence>
<feature type="compositionally biased region" description="Basic and acidic residues" evidence="2">
    <location>
        <begin position="13"/>
        <end position="23"/>
    </location>
</feature>
<dbReference type="OrthoDB" id="10255522at2759"/>
<dbReference type="RefSeq" id="XP_010248769.1">
    <property type="nucleotide sequence ID" value="XM_010250467.2"/>
</dbReference>